<reference evidence="4" key="1">
    <citation type="submission" date="2018-11" db="EMBL/GenBank/DDBJ databases">
        <authorList>
            <consortium name="Pathogen Informatics"/>
        </authorList>
    </citation>
    <scope>NUCLEOTIDE SEQUENCE</scope>
</reference>
<dbReference type="PANTHER" id="PTHR43142">
    <property type="entry name" value="CARBOXYLIC ESTER HYDROLASE"/>
    <property type="match status" value="1"/>
</dbReference>
<evidence type="ECO:0000313" key="4">
    <source>
        <dbReference type="EMBL" id="VEL21323.1"/>
    </source>
</evidence>
<dbReference type="AlphaFoldDB" id="A0A448WVK1"/>
<gene>
    <name evidence="4" type="ORF">PXEA_LOCUS14763</name>
</gene>
<dbReference type="EMBL" id="CAAALY010050699">
    <property type="protein sequence ID" value="VEL21323.1"/>
    <property type="molecule type" value="Genomic_DNA"/>
</dbReference>
<accession>A0A448WVK1</accession>
<proteinExistence type="inferred from homology"/>
<protein>
    <recommendedName>
        <fullName evidence="3">Carboxylesterase type B domain-containing protein</fullName>
    </recommendedName>
</protein>
<keyword evidence="5" id="KW-1185">Reference proteome</keyword>
<dbReference type="SUPFAM" id="SSF53474">
    <property type="entry name" value="alpha/beta-Hydrolases"/>
    <property type="match status" value="1"/>
</dbReference>
<dbReference type="InterPro" id="IPR002018">
    <property type="entry name" value="CarbesteraseB"/>
</dbReference>
<dbReference type="OrthoDB" id="3200163at2759"/>
<dbReference type="PANTHER" id="PTHR43142:SF1">
    <property type="entry name" value="CARBOXYLIC ESTER HYDROLASE"/>
    <property type="match status" value="1"/>
</dbReference>
<dbReference type="GO" id="GO:0016787">
    <property type="term" value="F:hydrolase activity"/>
    <property type="evidence" value="ECO:0007669"/>
    <property type="project" value="UniProtKB-KW"/>
</dbReference>
<dbReference type="Gene3D" id="3.40.50.1820">
    <property type="entry name" value="alpha/beta hydrolase"/>
    <property type="match status" value="1"/>
</dbReference>
<evidence type="ECO:0000256" key="1">
    <source>
        <dbReference type="ARBA" id="ARBA00005964"/>
    </source>
</evidence>
<evidence type="ECO:0000313" key="5">
    <source>
        <dbReference type="Proteomes" id="UP000784294"/>
    </source>
</evidence>
<evidence type="ECO:0000256" key="2">
    <source>
        <dbReference type="ARBA" id="ARBA00022801"/>
    </source>
</evidence>
<comment type="caution">
    <text evidence="4">The sequence shown here is derived from an EMBL/GenBank/DDBJ whole genome shotgun (WGS) entry which is preliminary data.</text>
</comment>
<name>A0A448WVK1_9PLAT</name>
<feature type="domain" description="Carboxylesterase type B" evidence="3">
    <location>
        <begin position="65"/>
        <end position="168"/>
    </location>
</feature>
<organism evidence="4 5">
    <name type="scientific">Protopolystoma xenopodis</name>
    <dbReference type="NCBI Taxonomy" id="117903"/>
    <lineage>
        <taxon>Eukaryota</taxon>
        <taxon>Metazoa</taxon>
        <taxon>Spiralia</taxon>
        <taxon>Lophotrochozoa</taxon>
        <taxon>Platyhelminthes</taxon>
        <taxon>Monogenea</taxon>
        <taxon>Polyopisthocotylea</taxon>
        <taxon>Polystomatidea</taxon>
        <taxon>Polystomatidae</taxon>
        <taxon>Protopolystoma</taxon>
    </lineage>
</organism>
<dbReference type="InterPro" id="IPR029058">
    <property type="entry name" value="AB_hydrolase_fold"/>
</dbReference>
<keyword evidence="2" id="KW-0378">Hydrolase</keyword>
<evidence type="ECO:0000259" key="3">
    <source>
        <dbReference type="Pfam" id="PF00135"/>
    </source>
</evidence>
<sequence>MPLCVRPSQDGLGDLIGSFGACLTLSMHFRRPRGVAGPGLIHLSGQALLFNTPHLVAVETVASTAAGAAGDRGNSLATIYVSVNYRLGVLGFASFGSHHSWPNQAVHDVRLALTWLHKHADKLGLARRKVLLMAEDAGATIAGLLYTTTRPGDAIGTFTQARTRAGSPHHLYFCPQSPNFVYLGSGMIQSAFQMILSSRPEVGLATVDGRGGFSPPLAYTRRPSLGVSNLALAGSEVLCFRAYSAVIVASDLSVNRVPGAGICYVDQVKDKDSTRTLKA</sequence>
<comment type="similarity">
    <text evidence="1">Belongs to the type-B carboxylesterase/lipase family.</text>
</comment>
<dbReference type="Pfam" id="PF00135">
    <property type="entry name" value="COesterase"/>
    <property type="match status" value="1"/>
</dbReference>
<dbReference type="Proteomes" id="UP000784294">
    <property type="component" value="Unassembled WGS sequence"/>
</dbReference>